<evidence type="ECO:0000313" key="1">
    <source>
        <dbReference type="EMBL" id="MBW0134918.1"/>
    </source>
</evidence>
<proteinExistence type="predicted"/>
<accession>A0ABS6URM9</accession>
<reference evidence="1 2" key="1">
    <citation type="submission" date="2020-11" db="EMBL/GenBank/DDBJ databases">
        <title>Pseudonocardia abyssalis sp. nov. and Pseudonocardia oceani sp. nov., description and phylogenomic analysis of two novel actinomycetes isolated from the deep Southern Ocean.</title>
        <authorList>
            <person name="Parra J."/>
        </authorList>
    </citation>
    <scope>NUCLEOTIDE SEQUENCE [LARGE SCALE GENOMIC DNA]</scope>
    <source>
        <strain evidence="1 2">KRD-168</strain>
    </source>
</reference>
<dbReference type="Proteomes" id="UP000694287">
    <property type="component" value="Unassembled WGS sequence"/>
</dbReference>
<protein>
    <submittedName>
        <fullName evidence="1">Uncharacterized protein</fullName>
    </submittedName>
</protein>
<organism evidence="1 2">
    <name type="scientific">Pseudonocardia abyssalis</name>
    <dbReference type="NCBI Taxonomy" id="2792008"/>
    <lineage>
        <taxon>Bacteria</taxon>
        <taxon>Bacillati</taxon>
        <taxon>Actinomycetota</taxon>
        <taxon>Actinomycetes</taxon>
        <taxon>Pseudonocardiales</taxon>
        <taxon>Pseudonocardiaceae</taxon>
        <taxon>Pseudonocardia</taxon>
    </lineage>
</organism>
<comment type="caution">
    <text evidence="1">The sequence shown here is derived from an EMBL/GenBank/DDBJ whole genome shotgun (WGS) entry which is preliminary data.</text>
</comment>
<evidence type="ECO:0000313" key="2">
    <source>
        <dbReference type="Proteomes" id="UP000694287"/>
    </source>
</evidence>
<keyword evidence="2" id="KW-1185">Reference proteome</keyword>
<sequence length="372" mass="39340">MTSWLHGTPRLLVITARNGRPARLAVERLARERGWELAVAPADADLLVVCGTPGPRLGDAIERVWSQVPAPRARADVGSADGARDELDRVPHRLRDATGAGHACVSPATEEARPEPGHGTVASAHEVQAHEVQAHEVQAHEVQVDEVPTHEMSGHEMSGGHDMHMMHVGEVAGLPMADRAPDRDGLTLDVLQMSLGPVLSDWPAGLVVHVTLQGDVVQTARVEVVGEPGPAWDGSPAASALDGLAQLLGVCGSSTAARTARRLRDDVLAGTVDSAVLHRFARRLHRSRTLRWATDGLGRLDDGRPDLAGDATARWLRWLDTAEHGGPAPDAGRAAAAVTALPGLVEGRELASVRVVVASLNLDLDALVTVPR</sequence>
<dbReference type="EMBL" id="JADQDK010000001">
    <property type="protein sequence ID" value="MBW0134918.1"/>
    <property type="molecule type" value="Genomic_DNA"/>
</dbReference>
<name>A0ABS6URM9_9PSEU</name>
<gene>
    <name evidence="1" type="ORF">I4I81_11690</name>
</gene>